<gene>
    <name evidence="1" type="ORF">PODLI_1B040385</name>
</gene>
<evidence type="ECO:0000313" key="1">
    <source>
        <dbReference type="EMBL" id="CAI5777670.1"/>
    </source>
</evidence>
<reference evidence="1" key="1">
    <citation type="submission" date="2022-12" db="EMBL/GenBank/DDBJ databases">
        <authorList>
            <person name="Alioto T."/>
            <person name="Alioto T."/>
            <person name="Gomez Garrido J."/>
        </authorList>
    </citation>
    <scope>NUCLEOTIDE SEQUENCE</scope>
</reference>
<keyword evidence="2" id="KW-1185">Reference proteome</keyword>
<dbReference type="EMBL" id="OX395131">
    <property type="protein sequence ID" value="CAI5777670.1"/>
    <property type="molecule type" value="Genomic_DNA"/>
</dbReference>
<protein>
    <submittedName>
        <fullName evidence="1">Uncharacterized protein</fullName>
    </submittedName>
</protein>
<accession>A0AA35P9E5</accession>
<proteinExistence type="predicted"/>
<name>A0AA35P9E5_9SAUR</name>
<dbReference type="AlphaFoldDB" id="A0AA35P9E5"/>
<dbReference type="Proteomes" id="UP001178461">
    <property type="component" value="Chromosome 6"/>
</dbReference>
<sequence length="103" mass="11955">MGCLTPHLLERILLLLGPCGPKFLHSKYCWAIMRHMKLLHTKNKVKLDKVFPNWFLHSVSNLSERNSDCSNSSLEHKNAAGFSFFNSLELDFQMGSWLFCFCF</sequence>
<organism evidence="1 2">
    <name type="scientific">Podarcis lilfordi</name>
    <name type="common">Lilford's wall lizard</name>
    <dbReference type="NCBI Taxonomy" id="74358"/>
    <lineage>
        <taxon>Eukaryota</taxon>
        <taxon>Metazoa</taxon>
        <taxon>Chordata</taxon>
        <taxon>Craniata</taxon>
        <taxon>Vertebrata</taxon>
        <taxon>Euteleostomi</taxon>
        <taxon>Lepidosauria</taxon>
        <taxon>Squamata</taxon>
        <taxon>Bifurcata</taxon>
        <taxon>Unidentata</taxon>
        <taxon>Episquamata</taxon>
        <taxon>Laterata</taxon>
        <taxon>Lacertibaenia</taxon>
        <taxon>Lacertidae</taxon>
        <taxon>Podarcis</taxon>
    </lineage>
</organism>
<evidence type="ECO:0000313" key="2">
    <source>
        <dbReference type="Proteomes" id="UP001178461"/>
    </source>
</evidence>